<organism evidence="2 4">
    <name type="scientific">Enterococcus gilvus ATCC BAA-350</name>
    <dbReference type="NCBI Taxonomy" id="1158614"/>
    <lineage>
        <taxon>Bacteria</taxon>
        <taxon>Bacillati</taxon>
        <taxon>Bacillota</taxon>
        <taxon>Bacilli</taxon>
        <taxon>Lactobacillales</taxon>
        <taxon>Enterococcaceae</taxon>
        <taxon>Enterococcus</taxon>
    </lineage>
</organism>
<gene>
    <name evidence="3" type="ORF">I592_03167</name>
    <name evidence="2" type="ORF">UKC_00281</name>
</gene>
<dbReference type="AlphaFoldDB" id="R2XTE0"/>
<keyword evidence="5" id="KW-1185">Reference proteome</keyword>
<dbReference type="Gene3D" id="3.90.1200.10">
    <property type="match status" value="1"/>
</dbReference>
<dbReference type="OrthoDB" id="9800774at2"/>
<sequence length="265" mass="30877">MKLIGQGNTAEIYEFDNNKIVKLFRPGVPETIIHNELERTDFIESIIPNVPKNFGLIEIDNRIGIIYSKVEGTDMIQLMLKSLNKTKRYSKEFAQFHFDLHKNHVYQNKFSLKDKLFTDIDNVSVIDAYTKKQIKDYVKSLPAGNSLCHFDFHPGNIMIEQNSPVILDWMTSCVGNKFVDVARTYIVLRYGEFPHGNILVKTIIRLFQKYIAKIYLSEYLNLSNSNKELLETWFLPIATARLSEWISPKEQKQLLQLINNELKKI</sequence>
<dbReference type="Proteomes" id="UP000014160">
    <property type="component" value="Unassembled WGS sequence"/>
</dbReference>
<dbReference type="Proteomes" id="UP000013750">
    <property type="component" value="Unassembled WGS sequence"/>
</dbReference>
<dbReference type="EMBL" id="ASWH01000002">
    <property type="protein sequence ID" value="EOW79029.1"/>
    <property type="molecule type" value="Genomic_DNA"/>
</dbReference>
<dbReference type="RefSeq" id="WP_010778732.1">
    <property type="nucleotide sequence ID" value="NZ_ASWH01000002.1"/>
</dbReference>
<protein>
    <recommendedName>
        <fullName evidence="1">Aminoglycoside phosphotransferase domain-containing protein</fullName>
    </recommendedName>
</protein>
<accession>R2XTE0</accession>
<dbReference type="InterPro" id="IPR002575">
    <property type="entry name" value="Aminoglycoside_PTrfase"/>
</dbReference>
<evidence type="ECO:0000313" key="2">
    <source>
        <dbReference type="EMBL" id="EOI58209.1"/>
    </source>
</evidence>
<reference evidence="2 4" key="1">
    <citation type="submission" date="2013-02" db="EMBL/GenBank/DDBJ databases">
        <title>The Genome Sequence of Enterococcus gilvus ATCC BAA-350.</title>
        <authorList>
            <consortium name="The Broad Institute Genome Sequencing Platform"/>
            <consortium name="The Broad Institute Genome Sequencing Center for Infectious Disease"/>
            <person name="Earl A.M."/>
            <person name="Gilmore M.S."/>
            <person name="Lebreton F."/>
            <person name="Walker B."/>
            <person name="Young S.K."/>
            <person name="Zeng Q."/>
            <person name="Gargeya S."/>
            <person name="Fitzgerald M."/>
            <person name="Haas B."/>
            <person name="Abouelleil A."/>
            <person name="Alvarado L."/>
            <person name="Arachchi H.M."/>
            <person name="Berlin A.M."/>
            <person name="Chapman S.B."/>
            <person name="Dewar J."/>
            <person name="Goldberg J."/>
            <person name="Griggs A."/>
            <person name="Gujja S."/>
            <person name="Hansen M."/>
            <person name="Howarth C."/>
            <person name="Imamovic A."/>
            <person name="Larimer J."/>
            <person name="McCowan C."/>
            <person name="Murphy C."/>
            <person name="Neiman D."/>
            <person name="Pearson M."/>
            <person name="Priest M."/>
            <person name="Roberts A."/>
            <person name="Saif S."/>
            <person name="Shea T."/>
            <person name="Sisk P."/>
            <person name="Sykes S."/>
            <person name="Wortman J."/>
            <person name="Nusbaum C."/>
            <person name="Birren B."/>
        </authorList>
    </citation>
    <scope>NUCLEOTIDE SEQUENCE [LARGE SCALE GENOMIC DNA]</scope>
    <source>
        <strain evidence="2 4">ATCC BAA-350</strain>
    </source>
</reference>
<name>R2XTE0_9ENTE</name>
<dbReference type="PATRIC" id="fig|1158614.3.peg.272"/>
<dbReference type="Pfam" id="PF01636">
    <property type="entry name" value="APH"/>
    <property type="match status" value="1"/>
</dbReference>
<proteinExistence type="predicted"/>
<comment type="caution">
    <text evidence="2">The sequence shown here is derived from an EMBL/GenBank/DDBJ whole genome shotgun (WGS) entry which is preliminary data.</text>
</comment>
<reference evidence="3 5" key="2">
    <citation type="submission" date="2013-03" db="EMBL/GenBank/DDBJ databases">
        <title>The Genome Sequence of Enterococcus gilvus ATCC BAA-350 (PacBio/Illumina hybrid assembly).</title>
        <authorList>
            <consortium name="The Broad Institute Genomics Platform"/>
            <consortium name="The Broad Institute Genome Sequencing Center for Infectious Disease"/>
            <person name="Earl A."/>
            <person name="Russ C."/>
            <person name="Gilmore M."/>
            <person name="Surin D."/>
            <person name="Walker B."/>
            <person name="Young S."/>
            <person name="Zeng Q."/>
            <person name="Gargeya S."/>
            <person name="Fitzgerald M."/>
            <person name="Haas B."/>
            <person name="Abouelleil A."/>
            <person name="Allen A.W."/>
            <person name="Alvarado L."/>
            <person name="Arachchi H.M."/>
            <person name="Berlin A.M."/>
            <person name="Chapman S.B."/>
            <person name="Gainer-Dewar J."/>
            <person name="Goldberg J."/>
            <person name="Griggs A."/>
            <person name="Gujja S."/>
            <person name="Hansen M."/>
            <person name="Howarth C."/>
            <person name="Imamovic A."/>
            <person name="Ireland A."/>
            <person name="Larimer J."/>
            <person name="McCowan C."/>
            <person name="Murphy C."/>
            <person name="Pearson M."/>
            <person name="Poon T.W."/>
            <person name="Priest M."/>
            <person name="Roberts A."/>
            <person name="Saif S."/>
            <person name="Shea T."/>
            <person name="Sisk P."/>
            <person name="Sykes S."/>
            <person name="Wortman J."/>
            <person name="Nusbaum C."/>
            <person name="Birren B."/>
        </authorList>
    </citation>
    <scope>NUCLEOTIDE SEQUENCE [LARGE SCALE GENOMIC DNA]</scope>
    <source>
        <strain evidence="3 5">ATCC BAA-350</strain>
    </source>
</reference>
<evidence type="ECO:0000313" key="3">
    <source>
        <dbReference type="EMBL" id="EOW79029.1"/>
    </source>
</evidence>
<evidence type="ECO:0000313" key="4">
    <source>
        <dbReference type="Proteomes" id="UP000013750"/>
    </source>
</evidence>
<dbReference type="eggNOG" id="COG2334">
    <property type="taxonomic scope" value="Bacteria"/>
</dbReference>
<dbReference type="SUPFAM" id="SSF56112">
    <property type="entry name" value="Protein kinase-like (PK-like)"/>
    <property type="match status" value="1"/>
</dbReference>
<feature type="domain" description="Aminoglycoside phosphotransferase" evidence="1">
    <location>
        <begin position="3"/>
        <end position="189"/>
    </location>
</feature>
<dbReference type="HOGENOM" id="CLU_083624_1_0_9"/>
<evidence type="ECO:0000313" key="5">
    <source>
        <dbReference type="Proteomes" id="UP000014160"/>
    </source>
</evidence>
<dbReference type="EMBL" id="AJDQ01000003">
    <property type="protein sequence ID" value="EOI58209.1"/>
    <property type="molecule type" value="Genomic_DNA"/>
</dbReference>
<evidence type="ECO:0000259" key="1">
    <source>
        <dbReference type="Pfam" id="PF01636"/>
    </source>
</evidence>
<dbReference type="InterPro" id="IPR011009">
    <property type="entry name" value="Kinase-like_dom_sf"/>
</dbReference>